<keyword evidence="2" id="KW-1185">Reference proteome</keyword>
<evidence type="ECO:0000313" key="2">
    <source>
        <dbReference type="Proteomes" id="UP001055879"/>
    </source>
</evidence>
<gene>
    <name evidence="1" type="ORF">L6452_09899</name>
</gene>
<proteinExistence type="predicted"/>
<protein>
    <submittedName>
        <fullName evidence="1">Uncharacterized protein</fullName>
    </submittedName>
</protein>
<sequence length="580" mass="64719">MKIHGDVNVQSLIHSFRHGFRSFSHNAHWVTSSGFQISLASSILSVAGLILALKDGRGRRSFNNLLSWSSSSESKSSPEELWAIPGLRNLGNNCFLNVVLQALASCSCFLSSLQKMVEEFEDLSEKELMGVMPLTVSLNALLKELCEVQCEGKVSSPREVMCAMALYTPNFNLTSQQDAEEALAHILSSLRKECSVCFVSDRKSLADATAVGSRIRTPERKVVYGELERWTQNFLGPFNGIVGSILTCQSCSFQISMDFQFFNCLYLSPPTDGGSSIIPGCSIDDCLKQFFIAERLENYFCTHCWHAAAMRYSLLNQNETNIEKLQSCSKQDTCDCKDIPSLGSLPWSNNYSHTFKQLHIARSPKILCLNLQRASVNVYGEFVKLKGYISFPLTLNMSPFQNRGVEIEHPEQNLPIGRLVQQNQQPNCYSDFFRSQTDAYPHHIYKQETQSSLTETCIAEETRQPSSEVCGDGEIQEEQTGSCSDNSANTTTHQDSKVGETLNVTPSGHHLYNLVSVVEHFGNTGSGHYTVYRRVIKNSGTSESYYWVEVSDSEVCMVTEEDVLAADGATLLFYQRVSET</sequence>
<evidence type="ECO:0000313" key="1">
    <source>
        <dbReference type="EMBL" id="KAI3747442.1"/>
    </source>
</evidence>
<dbReference type="EMBL" id="CM042049">
    <property type="protein sequence ID" value="KAI3747442.1"/>
    <property type="molecule type" value="Genomic_DNA"/>
</dbReference>
<dbReference type="Proteomes" id="UP001055879">
    <property type="component" value="Linkage Group LG03"/>
</dbReference>
<reference evidence="1 2" key="2">
    <citation type="journal article" date="2022" name="Mol. Ecol. Resour.">
        <title>The genomes of chicory, endive, great burdock and yacon provide insights into Asteraceae paleo-polyploidization history and plant inulin production.</title>
        <authorList>
            <person name="Fan W."/>
            <person name="Wang S."/>
            <person name="Wang H."/>
            <person name="Wang A."/>
            <person name="Jiang F."/>
            <person name="Liu H."/>
            <person name="Zhao H."/>
            <person name="Xu D."/>
            <person name="Zhang Y."/>
        </authorList>
    </citation>
    <scope>NUCLEOTIDE SEQUENCE [LARGE SCALE GENOMIC DNA]</scope>
    <source>
        <strain evidence="2">cv. Niubang</strain>
    </source>
</reference>
<accession>A0ACB9DLK6</accession>
<reference evidence="2" key="1">
    <citation type="journal article" date="2022" name="Mol. Ecol. Resour.">
        <title>The genomes of chicory, endive, great burdock and yacon provide insights into Asteraceae palaeo-polyploidization history and plant inulin production.</title>
        <authorList>
            <person name="Fan W."/>
            <person name="Wang S."/>
            <person name="Wang H."/>
            <person name="Wang A."/>
            <person name="Jiang F."/>
            <person name="Liu H."/>
            <person name="Zhao H."/>
            <person name="Xu D."/>
            <person name="Zhang Y."/>
        </authorList>
    </citation>
    <scope>NUCLEOTIDE SEQUENCE [LARGE SCALE GENOMIC DNA]</scope>
    <source>
        <strain evidence="2">cv. Niubang</strain>
    </source>
</reference>
<organism evidence="1 2">
    <name type="scientific">Arctium lappa</name>
    <name type="common">Greater burdock</name>
    <name type="synonym">Lappa major</name>
    <dbReference type="NCBI Taxonomy" id="4217"/>
    <lineage>
        <taxon>Eukaryota</taxon>
        <taxon>Viridiplantae</taxon>
        <taxon>Streptophyta</taxon>
        <taxon>Embryophyta</taxon>
        <taxon>Tracheophyta</taxon>
        <taxon>Spermatophyta</taxon>
        <taxon>Magnoliopsida</taxon>
        <taxon>eudicotyledons</taxon>
        <taxon>Gunneridae</taxon>
        <taxon>Pentapetalae</taxon>
        <taxon>asterids</taxon>
        <taxon>campanulids</taxon>
        <taxon>Asterales</taxon>
        <taxon>Asteraceae</taxon>
        <taxon>Carduoideae</taxon>
        <taxon>Cardueae</taxon>
        <taxon>Arctiinae</taxon>
        <taxon>Arctium</taxon>
    </lineage>
</organism>
<name>A0ACB9DLK6_ARCLA</name>
<comment type="caution">
    <text evidence="1">The sequence shown here is derived from an EMBL/GenBank/DDBJ whole genome shotgun (WGS) entry which is preliminary data.</text>
</comment>